<organism evidence="1 2">
    <name type="scientific">Theileria orientalis</name>
    <dbReference type="NCBI Taxonomy" id="68886"/>
    <lineage>
        <taxon>Eukaryota</taxon>
        <taxon>Sar</taxon>
        <taxon>Alveolata</taxon>
        <taxon>Apicomplexa</taxon>
        <taxon>Aconoidasida</taxon>
        <taxon>Piroplasmida</taxon>
        <taxon>Theileriidae</taxon>
        <taxon>Theileria</taxon>
    </lineage>
</organism>
<accession>A0A976SKK3</accession>
<gene>
    <name evidence="1" type="ORF">MACJ_003897</name>
</gene>
<dbReference type="Proteomes" id="UP000244803">
    <property type="component" value="Chromosome 3"/>
</dbReference>
<proteinExistence type="predicted"/>
<dbReference type="EMBL" id="CP056066">
    <property type="protein sequence ID" value="UVC54355.1"/>
    <property type="molecule type" value="Genomic_DNA"/>
</dbReference>
<evidence type="ECO:0000313" key="1">
    <source>
        <dbReference type="EMBL" id="UVC54355.1"/>
    </source>
</evidence>
<reference evidence="1" key="1">
    <citation type="submission" date="2022-07" db="EMBL/GenBank/DDBJ databases">
        <title>Evaluation of T. orientalis genome assembly methods using nanopore sequencing and analysis of variation between genomes.</title>
        <authorList>
            <person name="Yam J."/>
            <person name="Micallef M.L."/>
            <person name="Liu M."/>
            <person name="Djordjevic S.P."/>
            <person name="Bogema D.R."/>
            <person name="Jenkins C."/>
        </authorList>
    </citation>
    <scope>NUCLEOTIDE SEQUENCE</scope>
    <source>
        <strain evidence="1">Fish Creek</strain>
    </source>
</reference>
<name>A0A976SKK3_THEOR</name>
<evidence type="ECO:0000313" key="2">
    <source>
        <dbReference type="Proteomes" id="UP000244803"/>
    </source>
</evidence>
<sequence>MTNKKEFDLIFSWLKYEITVLNKLIIRNKNQHRGTIFIRYILSSLRFLKKFIFQLTKVKQIKTLKPDFVDNYHFLYFNSLKFVRGSCVHLTRIHVHKYFVPFSSVLISIFSRLLNLLVRLDSIVKLSDRSIIPRVQ</sequence>
<dbReference type="AlphaFoldDB" id="A0A976SKK3"/>
<protein>
    <submittedName>
        <fullName evidence="1">Uncharacterized protein</fullName>
    </submittedName>
</protein>